<evidence type="ECO:0000256" key="2">
    <source>
        <dbReference type="ARBA" id="ARBA00023002"/>
    </source>
</evidence>
<dbReference type="CDD" id="cd05233">
    <property type="entry name" value="SDR_c"/>
    <property type="match status" value="1"/>
</dbReference>
<evidence type="ECO:0000313" key="3">
    <source>
        <dbReference type="EMBL" id="KAA9394556.1"/>
    </source>
</evidence>
<name>A0A5J5L0H6_9MICC</name>
<organism evidence="3 4">
    <name type="scientific">Kocuria coralli</name>
    <dbReference type="NCBI Taxonomy" id="1461025"/>
    <lineage>
        <taxon>Bacteria</taxon>
        <taxon>Bacillati</taxon>
        <taxon>Actinomycetota</taxon>
        <taxon>Actinomycetes</taxon>
        <taxon>Micrococcales</taxon>
        <taxon>Micrococcaceae</taxon>
        <taxon>Kocuria</taxon>
    </lineage>
</organism>
<dbReference type="InterPro" id="IPR002347">
    <property type="entry name" value="SDR_fam"/>
</dbReference>
<sequence length="253" mass="26117">MLLQGKNAIIYGGTGPIGRAVALGFAREGATVHLTGRRLTALEAVAAEIRDEGGSVRTAVVDALDAEQITAHADRVAASAGSIDISFNAIGLGDIHGTPLAEMSLEVFERPVVNAARTMFLTTQAAARQMIKQGSGVLLFFGGDDGHDPIRDYYIGGFQVAMGLVDTLRRQLAAELGPHGIRAVTLQTGGIVEAIPAEDASRDAIVDMIVGQTMLKRAATFDDVGNVAAFACSDKAASITAASINITAGAVAD</sequence>
<comment type="caution">
    <text evidence="3">The sequence shown here is derived from an EMBL/GenBank/DDBJ whole genome shotgun (WGS) entry which is preliminary data.</text>
</comment>
<accession>A0A5J5L0H6</accession>
<dbReference type="OrthoDB" id="670853at2"/>
<dbReference type="InterPro" id="IPR036291">
    <property type="entry name" value="NAD(P)-bd_dom_sf"/>
</dbReference>
<dbReference type="Gene3D" id="3.40.50.720">
    <property type="entry name" value="NAD(P)-binding Rossmann-like Domain"/>
    <property type="match status" value="1"/>
</dbReference>
<dbReference type="PANTHER" id="PTHR43669">
    <property type="entry name" value="5-KETO-D-GLUCONATE 5-REDUCTASE"/>
    <property type="match status" value="1"/>
</dbReference>
<dbReference type="PANTHER" id="PTHR43669:SF3">
    <property type="entry name" value="ALCOHOL DEHYDROGENASE, PUTATIVE (AFU_ORTHOLOGUE AFUA_3G03445)-RELATED"/>
    <property type="match status" value="1"/>
</dbReference>
<dbReference type="Pfam" id="PF13561">
    <property type="entry name" value="adh_short_C2"/>
    <property type="match status" value="1"/>
</dbReference>
<dbReference type="SUPFAM" id="SSF51735">
    <property type="entry name" value="NAD(P)-binding Rossmann-fold domains"/>
    <property type="match status" value="1"/>
</dbReference>
<dbReference type="RefSeq" id="WP_158033579.1">
    <property type="nucleotide sequence ID" value="NZ_ML708615.1"/>
</dbReference>
<dbReference type="AlphaFoldDB" id="A0A5J5L0H6"/>
<dbReference type="EMBL" id="SZWF01000006">
    <property type="protein sequence ID" value="KAA9394556.1"/>
    <property type="molecule type" value="Genomic_DNA"/>
</dbReference>
<dbReference type="Proteomes" id="UP000325957">
    <property type="component" value="Unassembled WGS sequence"/>
</dbReference>
<keyword evidence="4" id="KW-1185">Reference proteome</keyword>
<evidence type="ECO:0000313" key="4">
    <source>
        <dbReference type="Proteomes" id="UP000325957"/>
    </source>
</evidence>
<proteinExistence type="inferred from homology"/>
<reference evidence="3 4" key="1">
    <citation type="submission" date="2019-05" db="EMBL/GenBank/DDBJ databases">
        <title>Kocuria coralli sp. nov., a novel actinobacterium isolated from coral reef seawater.</title>
        <authorList>
            <person name="Li J."/>
        </authorList>
    </citation>
    <scope>NUCLEOTIDE SEQUENCE [LARGE SCALE GENOMIC DNA]</scope>
    <source>
        <strain evidence="3 4">SCSIO 13007</strain>
    </source>
</reference>
<evidence type="ECO:0000256" key="1">
    <source>
        <dbReference type="ARBA" id="ARBA00006484"/>
    </source>
</evidence>
<keyword evidence="2" id="KW-0560">Oxidoreductase</keyword>
<comment type="similarity">
    <text evidence="1">Belongs to the short-chain dehydrogenases/reductases (SDR) family.</text>
</comment>
<protein>
    <submittedName>
        <fullName evidence="3">SDR family oxidoreductase</fullName>
    </submittedName>
</protein>
<dbReference type="PRINTS" id="PR00081">
    <property type="entry name" value="GDHRDH"/>
</dbReference>
<dbReference type="GO" id="GO:0016491">
    <property type="term" value="F:oxidoreductase activity"/>
    <property type="evidence" value="ECO:0007669"/>
    <property type="project" value="UniProtKB-KW"/>
</dbReference>
<gene>
    <name evidence="3" type="ORF">FCK90_06990</name>
</gene>